<accession>A0A8H2DV58</accession>
<evidence type="ECO:0000313" key="1">
    <source>
        <dbReference type="EMBL" id="TGJ67745.1"/>
    </source>
</evidence>
<gene>
    <name evidence="1" type="ORF">EYR41_006856</name>
</gene>
<dbReference type="GO" id="GO:0004497">
    <property type="term" value="F:monooxygenase activity"/>
    <property type="evidence" value="ECO:0007669"/>
    <property type="project" value="InterPro"/>
</dbReference>
<dbReference type="SUPFAM" id="SSF48264">
    <property type="entry name" value="Cytochrome P450"/>
    <property type="match status" value="1"/>
</dbReference>
<sequence>MVCCNISNLLHNRISKGERGLYLGTITREVRQNSEADIYISYEMALLTCLPDFRYGCRPRFRLESTLSKRRISKGFMYAKKLSSASKKIGKHLDNGDIVNVKPWLYWMAADIVGELYFGKDFGMLENEANSINGYRFGTPFRYSS</sequence>
<dbReference type="AlphaFoldDB" id="A0A8H2DV58"/>
<dbReference type="InterPro" id="IPR036396">
    <property type="entry name" value="Cyt_P450_sf"/>
</dbReference>
<dbReference type="GO" id="GO:0005506">
    <property type="term" value="F:iron ion binding"/>
    <property type="evidence" value="ECO:0007669"/>
    <property type="project" value="InterPro"/>
</dbReference>
<dbReference type="Gene3D" id="1.10.630.10">
    <property type="entry name" value="Cytochrome P450"/>
    <property type="match status" value="1"/>
</dbReference>
<proteinExistence type="predicted"/>
<dbReference type="GO" id="GO:0020037">
    <property type="term" value="F:heme binding"/>
    <property type="evidence" value="ECO:0007669"/>
    <property type="project" value="InterPro"/>
</dbReference>
<comment type="caution">
    <text evidence="1">The sequence shown here is derived from an EMBL/GenBank/DDBJ whole genome shotgun (WGS) entry which is preliminary data.</text>
</comment>
<organism evidence="1 2">
    <name type="scientific">Orbilia oligospora</name>
    <name type="common">Nematode-trapping fungus</name>
    <name type="synonym">Arthrobotrys oligospora</name>
    <dbReference type="NCBI Taxonomy" id="2813651"/>
    <lineage>
        <taxon>Eukaryota</taxon>
        <taxon>Fungi</taxon>
        <taxon>Dikarya</taxon>
        <taxon>Ascomycota</taxon>
        <taxon>Pezizomycotina</taxon>
        <taxon>Orbiliomycetes</taxon>
        <taxon>Orbiliales</taxon>
        <taxon>Orbiliaceae</taxon>
        <taxon>Orbilia</taxon>
    </lineage>
</organism>
<dbReference type="GO" id="GO:0016705">
    <property type="term" value="F:oxidoreductase activity, acting on paired donors, with incorporation or reduction of molecular oxygen"/>
    <property type="evidence" value="ECO:0007669"/>
    <property type="project" value="InterPro"/>
</dbReference>
<dbReference type="Proteomes" id="UP000297595">
    <property type="component" value="Unassembled WGS sequence"/>
</dbReference>
<dbReference type="EMBL" id="SOZJ01000004">
    <property type="protein sequence ID" value="TGJ67745.1"/>
    <property type="molecule type" value="Genomic_DNA"/>
</dbReference>
<reference evidence="1 2" key="1">
    <citation type="submission" date="2019-03" db="EMBL/GenBank/DDBJ databases">
        <title>Nematode-trapping fungi genome.</title>
        <authorList>
            <person name="Vidal-Diez De Ulzurrun G."/>
        </authorList>
    </citation>
    <scope>NUCLEOTIDE SEQUENCE [LARGE SCALE GENOMIC DNA]</scope>
    <source>
        <strain evidence="1 2">TWF154</strain>
    </source>
</reference>
<protein>
    <submittedName>
        <fullName evidence="1">Uncharacterized protein</fullName>
    </submittedName>
</protein>
<evidence type="ECO:0000313" key="2">
    <source>
        <dbReference type="Proteomes" id="UP000297595"/>
    </source>
</evidence>
<name>A0A8H2DV58_ORBOL</name>